<dbReference type="AlphaFoldDB" id="A0A0D2LJL3"/>
<dbReference type="RefSeq" id="XP_013891174.1">
    <property type="nucleotide sequence ID" value="XM_014035720.1"/>
</dbReference>
<protein>
    <submittedName>
        <fullName evidence="1">Uncharacterized protein</fullName>
    </submittedName>
</protein>
<evidence type="ECO:0000313" key="1">
    <source>
        <dbReference type="EMBL" id="KIY92154.1"/>
    </source>
</evidence>
<reference evidence="1 2" key="1">
    <citation type="journal article" date="2013" name="BMC Genomics">
        <title>Reconstruction of the lipid metabolism for the microalga Monoraphidium neglectum from its genome sequence reveals characteristics suitable for biofuel production.</title>
        <authorList>
            <person name="Bogen C."/>
            <person name="Al-Dilaimi A."/>
            <person name="Albersmeier A."/>
            <person name="Wichmann J."/>
            <person name="Grundmann M."/>
            <person name="Rupp O."/>
            <person name="Lauersen K.J."/>
            <person name="Blifernez-Klassen O."/>
            <person name="Kalinowski J."/>
            <person name="Goesmann A."/>
            <person name="Mussgnug J.H."/>
            <person name="Kruse O."/>
        </authorList>
    </citation>
    <scope>NUCLEOTIDE SEQUENCE [LARGE SCALE GENOMIC DNA]</scope>
    <source>
        <strain evidence="1 2">SAG 48.87</strain>
    </source>
</reference>
<accession>A0A0D2LJL3</accession>
<dbReference type="EMBL" id="KK105905">
    <property type="protein sequence ID" value="KIY92154.1"/>
    <property type="molecule type" value="Genomic_DNA"/>
</dbReference>
<keyword evidence="2" id="KW-1185">Reference proteome</keyword>
<proteinExistence type="predicted"/>
<gene>
    <name evidence="1" type="ORF">MNEG_15808</name>
</gene>
<name>A0A0D2LJL3_9CHLO</name>
<dbReference type="KEGG" id="mng:MNEG_15808"/>
<evidence type="ECO:0000313" key="2">
    <source>
        <dbReference type="Proteomes" id="UP000054498"/>
    </source>
</evidence>
<sequence length="74" mass="7603">MAKTLAQGKGGAGTVGKPAINFDLAPEVKVNPKLGVVPVSLAPTLALDETGLDLTLTSKVSAGWLNFVPELTSW</sequence>
<dbReference type="GeneID" id="25733506"/>
<organism evidence="1 2">
    <name type="scientific">Monoraphidium neglectum</name>
    <dbReference type="NCBI Taxonomy" id="145388"/>
    <lineage>
        <taxon>Eukaryota</taxon>
        <taxon>Viridiplantae</taxon>
        <taxon>Chlorophyta</taxon>
        <taxon>core chlorophytes</taxon>
        <taxon>Chlorophyceae</taxon>
        <taxon>CS clade</taxon>
        <taxon>Sphaeropleales</taxon>
        <taxon>Selenastraceae</taxon>
        <taxon>Monoraphidium</taxon>
    </lineage>
</organism>
<dbReference type="Proteomes" id="UP000054498">
    <property type="component" value="Unassembled WGS sequence"/>
</dbReference>